<dbReference type="AlphaFoldDB" id="C6BTL6"/>
<dbReference type="Gene3D" id="3.40.630.10">
    <property type="entry name" value="Zn peptidases"/>
    <property type="match status" value="1"/>
</dbReference>
<dbReference type="EMBL" id="CP001649">
    <property type="protein sequence ID" value="ACS79796.1"/>
    <property type="molecule type" value="Genomic_DNA"/>
</dbReference>
<dbReference type="PANTHER" id="PTHR37326:SF2">
    <property type="entry name" value="SUCCINYLGLUTAMATE DESUCCINYLASE_ASPARTOACYLASE FAMILY PROTEIN"/>
    <property type="match status" value="1"/>
</dbReference>
<keyword evidence="2" id="KW-0479">Metal-binding</keyword>
<dbReference type="eggNOG" id="COG3608">
    <property type="taxonomic scope" value="Bacteria"/>
</dbReference>
<evidence type="ECO:0000313" key="7">
    <source>
        <dbReference type="Proteomes" id="UP000002601"/>
    </source>
</evidence>
<dbReference type="STRING" id="526222.Desal_1734"/>
<dbReference type="PIRSF" id="PIRSF039012">
    <property type="entry name" value="ASP"/>
    <property type="match status" value="1"/>
</dbReference>
<evidence type="ECO:0000256" key="1">
    <source>
        <dbReference type="ARBA" id="ARBA00001947"/>
    </source>
</evidence>
<dbReference type="KEGG" id="dsa:Desal_1734"/>
<evidence type="ECO:0000313" key="6">
    <source>
        <dbReference type="EMBL" id="ACS79796.1"/>
    </source>
</evidence>
<protein>
    <submittedName>
        <fullName evidence="6">Succinylglutamate desuccinylase/aspartoacylase</fullName>
    </submittedName>
</protein>
<dbReference type="HOGENOM" id="CLU_035605_0_1_7"/>
<dbReference type="Pfam" id="PF24827">
    <property type="entry name" value="AstE_AspA_cat"/>
    <property type="match status" value="1"/>
</dbReference>
<dbReference type="InterPro" id="IPR053138">
    <property type="entry name" value="N-alpha-Ac-DABA_deacetylase"/>
</dbReference>
<reference evidence="6 7" key="1">
    <citation type="submission" date="2009-06" db="EMBL/GenBank/DDBJ databases">
        <title>Complete sequence of Desulfovibrio salexigens DSM 2638.</title>
        <authorList>
            <consortium name="US DOE Joint Genome Institute"/>
            <person name="Lucas S."/>
            <person name="Copeland A."/>
            <person name="Lapidus A."/>
            <person name="Glavina del Rio T."/>
            <person name="Tice H."/>
            <person name="Bruce D."/>
            <person name="Goodwin L."/>
            <person name="Pitluck S."/>
            <person name="Munk A.C."/>
            <person name="Brettin T."/>
            <person name="Detter J.C."/>
            <person name="Han C."/>
            <person name="Tapia R."/>
            <person name="Larimer F."/>
            <person name="Land M."/>
            <person name="Hauser L."/>
            <person name="Kyrpides N."/>
            <person name="Anderson I."/>
            <person name="Wall J.D."/>
            <person name="Arkin A.P."/>
            <person name="Dehal P."/>
            <person name="Chivian D."/>
            <person name="Giles B."/>
            <person name="Hazen T.C."/>
        </authorList>
    </citation>
    <scope>NUCLEOTIDE SEQUENCE [LARGE SCALE GENOMIC DNA]</scope>
    <source>
        <strain evidence="7">ATCC 14822 / DSM 2638 / NCIMB 8403 / VKM B-1763</strain>
    </source>
</reference>
<dbReference type="PANTHER" id="PTHR37326">
    <property type="entry name" value="BLL3975 PROTEIN"/>
    <property type="match status" value="1"/>
</dbReference>
<dbReference type="GO" id="GO:0016788">
    <property type="term" value="F:hydrolase activity, acting on ester bonds"/>
    <property type="evidence" value="ECO:0007669"/>
    <property type="project" value="InterPro"/>
</dbReference>
<proteinExistence type="predicted"/>
<comment type="cofactor">
    <cofactor evidence="1">
        <name>Zn(2+)</name>
        <dbReference type="ChEBI" id="CHEBI:29105"/>
    </cofactor>
</comment>
<dbReference type="GO" id="GO:0016811">
    <property type="term" value="F:hydrolase activity, acting on carbon-nitrogen (but not peptide) bonds, in linear amides"/>
    <property type="evidence" value="ECO:0007669"/>
    <property type="project" value="InterPro"/>
</dbReference>
<accession>C6BTL6</accession>
<dbReference type="InterPro" id="IPR043795">
    <property type="entry name" value="N-alpha-Ac-DABA-like"/>
</dbReference>
<evidence type="ECO:0000256" key="4">
    <source>
        <dbReference type="ARBA" id="ARBA00022833"/>
    </source>
</evidence>
<dbReference type="Proteomes" id="UP000002601">
    <property type="component" value="Chromosome"/>
</dbReference>
<gene>
    <name evidence="6" type="ordered locus">Desal_1734</name>
</gene>
<dbReference type="GO" id="GO:0046872">
    <property type="term" value="F:metal ion binding"/>
    <property type="evidence" value="ECO:0007669"/>
    <property type="project" value="UniProtKB-KW"/>
</dbReference>
<organism evidence="6 7">
    <name type="scientific">Maridesulfovibrio salexigens (strain ATCC 14822 / DSM 2638 / NCIMB 8403 / VKM B-1763)</name>
    <name type="common">Desulfovibrio salexigens</name>
    <dbReference type="NCBI Taxonomy" id="526222"/>
    <lineage>
        <taxon>Bacteria</taxon>
        <taxon>Pseudomonadati</taxon>
        <taxon>Thermodesulfobacteriota</taxon>
        <taxon>Desulfovibrionia</taxon>
        <taxon>Desulfovibrionales</taxon>
        <taxon>Desulfovibrionaceae</taxon>
        <taxon>Maridesulfovibrio</taxon>
    </lineage>
</organism>
<dbReference type="RefSeq" id="WP_015851612.1">
    <property type="nucleotide sequence ID" value="NC_012881.1"/>
</dbReference>
<dbReference type="InterPro" id="IPR055438">
    <property type="entry name" value="AstE_AspA_cat"/>
</dbReference>
<keyword evidence="3" id="KW-0378">Hydrolase</keyword>
<evidence type="ECO:0000259" key="5">
    <source>
        <dbReference type="Pfam" id="PF24827"/>
    </source>
</evidence>
<dbReference type="SUPFAM" id="SSF53187">
    <property type="entry name" value="Zn-dependent exopeptidases"/>
    <property type="match status" value="1"/>
</dbReference>
<keyword evidence="7" id="KW-1185">Reference proteome</keyword>
<evidence type="ECO:0000256" key="2">
    <source>
        <dbReference type="ARBA" id="ARBA00022723"/>
    </source>
</evidence>
<keyword evidence="4" id="KW-0862">Zinc</keyword>
<sequence length="350" mass="38435">MKIERSPFSIAGEEIPPGQRRTVNIAAAKMYNRNELYMDVHVVHGRIQGPTVFLSGAVHGDEINGVEIIRRLLKMKLLNSLRGTLIAVPVVNTFGFVNRTRYLPDRRDLNRFFPGSPKGSLTGQLASIFMEEIVARSTHGIDFHTGANFRSNLPQIRAAISDPAIKEMAMAFGAPVVLDAELRDGSLRKAAYDRKIPLLLFEGGQSMQFDPIPIRVGTQGVVSVLRHLGMLPKAKQKSKCTQPILAKNSTWARASASGIFLPRVKLGEIVEKNQILGLVTDPLGESEHQIISPTSGVIIGQLQSPLVHKGDAVSHVAAISDMDVAETAIDSFQNEFEIESKMQEYEEGHL</sequence>
<name>C6BTL6_MARSD</name>
<evidence type="ECO:0000256" key="3">
    <source>
        <dbReference type="ARBA" id="ARBA00022801"/>
    </source>
</evidence>
<feature type="domain" description="Succinylglutamate desuccinylase/Aspartoacylase catalytic" evidence="5">
    <location>
        <begin position="48"/>
        <end position="228"/>
    </location>
</feature>
<dbReference type="CDD" id="cd06251">
    <property type="entry name" value="M14_ASTE_ASPA-like"/>
    <property type="match status" value="1"/>
</dbReference>